<dbReference type="PROSITE" id="PS51188">
    <property type="entry name" value="ZF_CR"/>
    <property type="match status" value="1"/>
</dbReference>
<name>A0AAD2Q753_9AGAR</name>
<proteinExistence type="inferred from homology"/>
<dbReference type="PROSITE" id="PS50076">
    <property type="entry name" value="DNAJ_2"/>
    <property type="match status" value="1"/>
</dbReference>
<keyword evidence="4 6" id="KW-0862">Zinc</keyword>
<evidence type="ECO:0000256" key="3">
    <source>
        <dbReference type="ARBA" id="ARBA00022771"/>
    </source>
</evidence>
<dbReference type="GO" id="GO:0005524">
    <property type="term" value="F:ATP binding"/>
    <property type="evidence" value="ECO:0007669"/>
    <property type="project" value="InterPro"/>
</dbReference>
<dbReference type="InterPro" id="IPR036410">
    <property type="entry name" value="HSP_DnaJ_Cys-rich_dom_sf"/>
</dbReference>
<comment type="caution">
    <text evidence="11">The sequence shown here is derived from an EMBL/GenBank/DDBJ whole genome shotgun (WGS) entry which is preliminary data.</text>
</comment>
<evidence type="ECO:0000313" key="11">
    <source>
        <dbReference type="EMBL" id="CAK5283793.1"/>
    </source>
</evidence>
<dbReference type="InterPro" id="IPR012724">
    <property type="entry name" value="DnaJ"/>
</dbReference>
<dbReference type="Gene3D" id="1.10.287.110">
    <property type="entry name" value="DnaJ domain"/>
    <property type="match status" value="1"/>
</dbReference>
<dbReference type="EMBL" id="CAVNYO010000475">
    <property type="protein sequence ID" value="CAK5283793.1"/>
    <property type="molecule type" value="Genomic_DNA"/>
</dbReference>
<dbReference type="GO" id="GO:0051082">
    <property type="term" value="F:unfolded protein binding"/>
    <property type="evidence" value="ECO:0007669"/>
    <property type="project" value="InterPro"/>
</dbReference>
<organism evidence="11 12">
    <name type="scientific">Mycena citricolor</name>
    <dbReference type="NCBI Taxonomy" id="2018698"/>
    <lineage>
        <taxon>Eukaryota</taxon>
        <taxon>Fungi</taxon>
        <taxon>Dikarya</taxon>
        <taxon>Basidiomycota</taxon>
        <taxon>Agaricomycotina</taxon>
        <taxon>Agaricomycetes</taxon>
        <taxon>Agaricomycetidae</taxon>
        <taxon>Agaricales</taxon>
        <taxon>Marasmiineae</taxon>
        <taxon>Mycenaceae</taxon>
        <taxon>Mycena</taxon>
    </lineage>
</organism>
<dbReference type="EMBL" id="CAVNYO010000138">
    <property type="protein sequence ID" value="CAK5268723.1"/>
    <property type="molecule type" value="Genomic_DNA"/>
</dbReference>
<keyword evidence="5" id="KW-0143">Chaperone</keyword>
<reference evidence="11" key="1">
    <citation type="submission" date="2023-11" db="EMBL/GenBank/DDBJ databases">
        <authorList>
            <person name="De Vega J J."/>
            <person name="De Vega J J."/>
        </authorList>
    </citation>
    <scope>NUCLEOTIDE SEQUENCE</scope>
</reference>
<dbReference type="InterPro" id="IPR008971">
    <property type="entry name" value="HSP40/DnaJ_pept-bd"/>
</dbReference>
<feature type="chain" id="PRO_5042440883" description="DnaJ-domain-containing protein" evidence="7">
    <location>
        <begin position="21"/>
        <end position="402"/>
    </location>
</feature>
<evidence type="ECO:0000256" key="2">
    <source>
        <dbReference type="ARBA" id="ARBA00022737"/>
    </source>
</evidence>
<feature type="signal peptide" evidence="7">
    <location>
        <begin position="1"/>
        <end position="20"/>
    </location>
</feature>
<dbReference type="Pfam" id="PF01556">
    <property type="entry name" value="DnaJ_C"/>
    <property type="match status" value="1"/>
</dbReference>
<gene>
    <name evidence="10" type="ORF">MYCIT1_LOCUS12008</name>
    <name evidence="11" type="ORF">MYCIT1_LOCUS36612</name>
</gene>
<dbReference type="InterPro" id="IPR002939">
    <property type="entry name" value="DnaJ_C"/>
</dbReference>
<evidence type="ECO:0000313" key="12">
    <source>
        <dbReference type="Proteomes" id="UP001295794"/>
    </source>
</evidence>
<keyword evidence="7" id="KW-0732">Signal</keyword>
<keyword evidence="2" id="KW-0677">Repeat</keyword>
<dbReference type="GO" id="GO:0030544">
    <property type="term" value="F:Hsp70 protein binding"/>
    <property type="evidence" value="ECO:0007669"/>
    <property type="project" value="InterPro"/>
</dbReference>
<dbReference type="PRINTS" id="PR00625">
    <property type="entry name" value="JDOMAIN"/>
</dbReference>
<keyword evidence="12" id="KW-1185">Reference proteome</keyword>
<evidence type="ECO:0000313" key="10">
    <source>
        <dbReference type="EMBL" id="CAK5268723.1"/>
    </source>
</evidence>
<dbReference type="InterPro" id="IPR036869">
    <property type="entry name" value="J_dom_sf"/>
</dbReference>
<dbReference type="SUPFAM" id="SSF46565">
    <property type="entry name" value="Chaperone J-domain"/>
    <property type="match status" value="1"/>
</dbReference>
<protein>
    <recommendedName>
        <fullName evidence="13">DnaJ-domain-containing protein</fullName>
    </recommendedName>
</protein>
<dbReference type="Pfam" id="PF00226">
    <property type="entry name" value="DnaJ"/>
    <property type="match status" value="1"/>
</dbReference>
<evidence type="ECO:0000259" key="8">
    <source>
        <dbReference type="PROSITE" id="PS50076"/>
    </source>
</evidence>
<dbReference type="InterPro" id="IPR001623">
    <property type="entry name" value="DnaJ_domain"/>
</dbReference>
<dbReference type="AlphaFoldDB" id="A0AAD2Q753"/>
<feature type="domain" description="J" evidence="8">
    <location>
        <begin position="22"/>
        <end position="98"/>
    </location>
</feature>
<sequence length="402" mass="44846">MFRSLLVVAQLLFLVNLSLAADYYKILDVHKSASEKDLRHAYKKLSRKYHPDKNKDPGAEDRFVEIAHAYEVLSDPTVRALSLLLSASSFRYRNETYMTGMERLVAGQHSSAVVLTRLQEGLKAHEGGQQQGNPFDMFSNFFGGGFQQQQQARRGPTSVTEFEVELSDIYKGANIDFMIKKNILCDHCRGSGAASDGDIHTCSGCSGSGVKMVKQQIFPGMFAQSQTTCNDCGGRGKVIKKKCPHCNGNKVVEHASTYTLEITPGMPEGHEVVFEGENDQSPDWEAGDVVLRVRSKKNKGGWRRKESSLYWKETIGVEEALLGFERNLTHLDGHIVTLSRKGVTQPGFVQTIEEEGMPHFESNTHGELYVEYNVVLPRELSTQTRRKLAEAFFGSSTGHDEL</sequence>
<dbReference type="FunFam" id="2.10.230.10:FF:000002">
    <property type="entry name" value="Molecular chaperone DnaJ"/>
    <property type="match status" value="1"/>
</dbReference>
<dbReference type="FunFam" id="2.60.260.20:FF:000013">
    <property type="entry name" value="DnaJ subfamily B member 11"/>
    <property type="match status" value="1"/>
</dbReference>
<evidence type="ECO:0008006" key="13">
    <source>
        <dbReference type="Google" id="ProtNLM"/>
    </source>
</evidence>
<dbReference type="GO" id="GO:0009408">
    <property type="term" value="P:response to heat"/>
    <property type="evidence" value="ECO:0007669"/>
    <property type="project" value="InterPro"/>
</dbReference>
<dbReference type="CDD" id="cd10747">
    <property type="entry name" value="DnaJ_C"/>
    <property type="match status" value="1"/>
</dbReference>
<feature type="zinc finger region" description="CR-type" evidence="6">
    <location>
        <begin position="172"/>
        <end position="255"/>
    </location>
</feature>
<dbReference type="SMART" id="SM00271">
    <property type="entry name" value="DnaJ"/>
    <property type="match status" value="1"/>
</dbReference>
<dbReference type="HAMAP" id="MF_01152">
    <property type="entry name" value="DnaJ"/>
    <property type="match status" value="1"/>
</dbReference>
<evidence type="ECO:0000256" key="6">
    <source>
        <dbReference type="PROSITE-ProRule" id="PRU00546"/>
    </source>
</evidence>
<dbReference type="Proteomes" id="UP001295794">
    <property type="component" value="Unassembled WGS sequence"/>
</dbReference>
<dbReference type="SUPFAM" id="SSF49493">
    <property type="entry name" value="HSP40/DnaJ peptide-binding domain"/>
    <property type="match status" value="2"/>
</dbReference>
<keyword evidence="3 6" id="KW-0863">Zinc-finger</keyword>
<evidence type="ECO:0000256" key="4">
    <source>
        <dbReference type="ARBA" id="ARBA00022833"/>
    </source>
</evidence>
<evidence type="ECO:0000256" key="1">
    <source>
        <dbReference type="ARBA" id="ARBA00022723"/>
    </source>
</evidence>
<evidence type="ECO:0000256" key="7">
    <source>
        <dbReference type="SAM" id="SignalP"/>
    </source>
</evidence>
<dbReference type="CDD" id="cd06257">
    <property type="entry name" value="DnaJ"/>
    <property type="match status" value="1"/>
</dbReference>
<dbReference type="GO" id="GO:0008270">
    <property type="term" value="F:zinc ion binding"/>
    <property type="evidence" value="ECO:0007669"/>
    <property type="project" value="UniProtKB-KW"/>
</dbReference>
<dbReference type="Gene3D" id="2.60.260.20">
    <property type="entry name" value="Urease metallochaperone UreE, N-terminal domain"/>
    <property type="match status" value="2"/>
</dbReference>
<accession>A0AAD2Q753</accession>
<dbReference type="Gene3D" id="2.10.230.10">
    <property type="entry name" value="Heat shock protein DnaJ, cysteine-rich domain"/>
    <property type="match status" value="1"/>
</dbReference>
<dbReference type="GO" id="GO:0006457">
    <property type="term" value="P:protein folding"/>
    <property type="evidence" value="ECO:0007669"/>
    <property type="project" value="InterPro"/>
</dbReference>
<dbReference type="InterPro" id="IPR001305">
    <property type="entry name" value="HSP_DnaJ_Cys-rich_dom"/>
</dbReference>
<dbReference type="Pfam" id="PF00684">
    <property type="entry name" value="DnaJ_CXXCXGXG"/>
    <property type="match status" value="1"/>
</dbReference>
<evidence type="ECO:0000256" key="5">
    <source>
        <dbReference type="ARBA" id="ARBA00023186"/>
    </source>
</evidence>
<evidence type="ECO:0000259" key="9">
    <source>
        <dbReference type="PROSITE" id="PS51188"/>
    </source>
</evidence>
<dbReference type="PANTHER" id="PTHR43888">
    <property type="entry name" value="DNAJ-LIKE-2, ISOFORM A-RELATED"/>
    <property type="match status" value="1"/>
</dbReference>
<keyword evidence="1 6" id="KW-0479">Metal-binding</keyword>
<feature type="domain" description="CR-type" evidence="9">
    <location>
        <begin position="172"/>
        <end position="255"/>
    </location>
</feature>
<dbReference type="InterPro" id="IPR044713">
    <property type="entry name" value="DNJA1/2-like"/>
</dbReference>
<dbReference type="SUPFAM" id="SSF57938">
    <property type="entry name" value="DnaJ/Hsp40 cysteine-rich domain"/>
    <property type="match status" value="1"/>
</dbReference>
<dbReference type="CDD" id="cd10719">
    <property type="entry name" value="DnaJ_zf"/>
    <property type="match status" value="1"/>
</dbReference>